<evidence type="ECO:0000256" key="3">
    <source>
        <dbReference type="ARBA" id="ARBA00022771"/>
    </source>
</evidence>
<dbReference type="AlphaFoldDB" id="A0A1I7T448"/>
<evidence type="ECO:0000256" key="5">
    <source>
        <dbReference type="ARBA" id="ARBA00023015"/>
    </source>
</evidence>
<comment type="similarity">
    <text evidence="1">Belongs to the nuclear hormone receptor family.</text>
</comment>
<keyword evidence="7" id="KW-0804">Transcription</keyword>
<dbReference type="InterPro" id="IPR001628">
    <property type="entry name" value="Znf_hrmn_rcpt"/>
</dbReference>
<dbReference type="WBParaSite" id="Csp11.Scaffold498.g2238.t1">
    <property type="protein sequence ID" value="Csp11.Scaffold498.g2238.t1"/>
    <property type="gene ID" value="Csp11.Scaffold498.g2238"/>
</dbReference>
<keyword evidence="11" id="KW-1185">Reference proteome</keyword>
<evidence type="ECO:0000256" key="6">
    <source>
        <dbReference type="ARBA" id="ARBA00023125"/>
    </source>
</evidence>
<dbReference type="SUPFAM" id="SSF57716">
    <property type="entry name" value="Glucocorticoid receptor-like (DNA-binding domain)"/>
    <property type="match status" value="1"/>
</dbReference>
<dbReference type="InterPro" id="IPR050274">
    <property type="entry name" value="Nuclear_hormone_rcpt_NR2"/>
</dbReference>
<dbReference type="SMART" id="SM00399">
    <property type="entry name" value="ZnF_C4"/>
    <property type="match status" value="1"/>
</dbReference>
<protein>
    <submittedName>
        <fullName evidence="12">Nuclear receptor domain-containing protein</fullName>
    </submittedName>
</protein>
<accession>A0A1I7T448</accession>
<feature type="domain" description="Nuclear receptor" evidence="10">
    <location>
        <begin position="52"/>
        <end position="98"/>
    </location>
</feature>
<keyword evidence="9" id="KW-0539">Nucleus</keyword>
<evidence type="ECO:0000256" key="9">
    <source>
        <dbReference type="ARBA" id="ARBA00023242"/>
    </source>
</evidence>
<proteinExistence type="inferred from homology"/>
<dbReference type="Pfam" id="PF00105">
    <property type="entry name" value="zf-C4"/>
    <property type="match status" value="1"/>
</dbReference>
<keyword evidence="2" id="KW-0479">Metal-binding</keyword>
<dbReference type="PANTHER" id="PTHR24083">
    <property type="entry name" value="NUCLEAR HORMONE RECEPTOR"/>
    <property type="match status" value="1"/>
</dbReference>
<sequence length="98" mass="10704">MVGSGCGCRYSQFISLEATVYRRKWMASDSGSNFEKEISSGPSGLPDTSSDVTDCVVCGDKSSGKHYGQFSCEGCKSFFKRSLQLSGTQDKKEQEKFS</sequence>
<dbReference type="STRING" id="1561998.A0A1I7T448"/>
<dbReference type="Proteomes" id="UP000095282">
    <property type="component" value="Unplaced"/>
</dbReference>
<evidence type="ECO:0000313" key="12">
    <source>
        <dbReference type="WBParaSite" id="Csp11.Scaffold498.g2238.t1"/>
    </source>
</evidence>
<keyword evidence="6" id="KW-0238">DNA-binding</keyword>
<dbReference type="GO" id="GO:0043565">
    <property type="term" value="F:sequence-specific DNA binding"/>
    <property type="evidence" value="ECO:0007669"/>
    <property type="project" value="InterPro"/>
</dbReference>
<dbReference type="PROSITE" id="PS51030">
    <property type="entry name" value="NUCLEAR_REC_DBD_2"/>
    <property type="match status" value="1"/>
</dbReference>
<evidence type="ECO:0000259" key="10">
    <source>
        <dbReference type="PROSITE" id="PS51030"/>
    </source>
</evidence>
<organism evidence="11 12">
    <name type="scientific">Caenorhabditis tropicalis</name>
    <dbReference type="NCBI Taxonomy" id="1561998"/>
    <lineage>
        <taxon>Eukaryota</taxon>
        <taxon>Metazoa</taxon>
        <taxon>Ecdysozoa</taxon>
        <taxon>Nematoda</taxon>
        <taxon>Chromadorea</taxon>
        <taxon>Rhabditida</taxon>
        <taxon>Rhabditina</taxon>
        <taxon>Rhabditomorpha</taxon>
        <taxon>Rhabditoidea</taxon>
        <taxon>Rhabditidae</taxon>
        <taxon>Peloderinae</taxon>
        <taxon>Caenorhabditis</taxon>
    </lineage>
</organism>
<evidence type="ECO:0000256" key="4">
    <source>
        <dbReference type="ARBA" id="ARBA00022833"/>
    </source>
</evidence>
<reference evidence="12" key="1">
    <citation type="submission" date="2016-11" db="UniProtKB">
        <authorList>
            <consortium name="WormBaseParasite"/>
        </authorList>
    </citation>
    <scope>IDENTIFICATION</scope>
</reference>
<dbReference type="InterPro" id="IPR013088">
    <property type="entry name" value="Znf_NHR/GATA"/>
</dbReference>
<evidence type="ECO:0000256" key="8">
    <source>
        <dbReference type="ARBA" id="ARBA00023170"/>
    </source>
</evidence>
<dbReference type="Gene3D" id="3.30.50.10">
    <property type="entry name" value="Erythroid Transcription Factor GATA-1, subunit A"/>
    <property type="match status" value="1"/>
</dbReference>
<dbReference type="eggNOG" id="KOG3575">
    <property type="taxonomic scope" value="Eukaryota"/>
</dbReference>
<name>A0A1I7T448_9PELO</name>
<dbReference type="PRINTS" id="PR00047">
    <property type="entry name" value="STROIDFINGER"/>
</dbReference>
<dbReference type="PROSITE" id="PS00031">
    <property type="entry name" value="NUCLEAR_REC_DBD_1"/>
    <property type="match status" value="1"/>
</dbReference>
<dbReference type="GO" id="GO:0003700">
    <property type="term" value="F:DNA-binding transcription factor activity"/>
    <property type="evidence" value="ECO:0007669"/>
    <property type="project" value="InterPro"/>
</dbReference>
<dbReference type="GO" id="GO:0008270">
    <property type="term" value="F:zinc ion binding"/>
    <property type="evidence" value="ECO:0007669"/>
    <property type="project" value="UniProtKB-KW"/>
</dbReference>
<evidence type="ECO:0000256" key="1">
    <source>
        <dbReference type="ARBA" id="ARBA00005993"/>
    </source>
</evidence>
<evidence type="ECO:0000313" key="11">
    <source>
        <dbReference type="Proteomes" id="UP000095282"/>
    </source>
</evidence>
<keyword evidence="3" id="KW-0863">Zinc-finger</keyword>
<keyword evidence="8" id="KW-0675">Receptor</keyword>
<keyword evidence="5" id="KW-0805">Transcription regulation</keyword>
<evidence type="ECO:0000256" key="7">
    <source>
        <dbReference type="ARBA" id="ARBA00023163"/>
    </source>
</evidence>
<keyword evidence="4" id="KW-0862">Zinc</keyword>
<evidence type="ECO:0000256" key="2">
    <source>
        <dbReference type="ARBA" id="ARBA00022723"/>
    </source>
</evidence>